<sequence>MVNPQGNIRWNTDRPSQTIESNQDIFLINITICDIIE</sequence>
<protein>
    <submittedName>
        <fullName evidence="1">Uncharacterized protein</fullName>
    </submittedName>
</protein>
<reference evidence="1" key="1">
    <citation type="journal article" date="2021" name="Proc. Natl. Acad. Sci. U.S.A.">
        <title>A Catalog of Tens of Thousands of Viruses from Human Metagenomes Reveals Hidden Associations with Chronic Diseases.</title>
        <authorList>
            <person name="Tisza M.J."/>
            <person name="Buck C.B."/>
        </authorList>
    </citation>
    <scope>NUCLEOTIDE SEQUENCE</scope>
    <source>
        <strain evidence="1">Ct0Wl9</strain>
    </source>
</reference>
<accession>A0A8S5T986</accession>
<evidence type="ECO:0000313" key="1">
    <source>
        <dbReference type="EMBL" id="DAF59696.1"/>
    </source>
</evidence>
<name>A0A8S5T986_9CAUD</name>
<proteinExistence type="predicted"/>
<organism evidence="1">
    <name type="scientific">Siphoviridae sp. ct0Wl9</name>
    <dbReference type="NCBI Taxonomy" id="2827763"/>
    <lineage>
        <taxon>Viruses</taxon>
        <taxon>Duplodnaviria</taxon>
        <taxon>Heunggongvirae</taxon>
        <taxon>Uroviricota</taxon>
        <taxon>Caudoviricetes</taxon>
    </lineage>
</organism>
<dbReference type="EMBL" id="BK032775">
    <property type="protein sequence ID" value="DAF59696.1"/>
    <property type="molecule type" value="Genomic_DNA"/>
</dbReference>